<dbReference type="InterPro" id="IPR017896">
    <property type="entry name" value="4Fe4S_Fe-S-bd"/>
</dbReference>
<feature type="domain" description="4Fe-4S ferredoxin-type" evidence="5">
    <location>
        <begin position="8"/>
        <end position="38"/>
    </location>
</feature>
<dbReference type="Pfam" id="PF13247">
    <property type="entry name" value="Fer4_11"/>
    <property type="match status" value="1"/>
</dbReference>
<sequence length="164" mass="18108">MPTIHEKKFVSGDPSKCIGCCVCEYACSMKHENTYNPTKSRIRAIRLNSFVNLAVACRLCEDSPCVAACPRDALMQSEETGVILVDEDKCNGCGWCIEACDYGAIQLHPESRKVFVCDLCDGEPACVEWCPEEALDFTTKDIISQKARISAVKKLFQDALKSGK</sequence>
<name>X1C2B4_9ZZZZ</name>
<evidence type="ECO:0000256" key="4">
    <source>
        <dbReference type="ARBA" id="ARBA00023014"/>
    </source>
</evidence>
<dbReference type="AlphaFoldDB" id="X1C2B4"/>
<keyword evidence="3" id="KW-0408">Iron</keyword>
<gene>
    <name evidence="6" type="ORF">S01H4_23510</name>
</gene>
<organism evidence="6">
    <name type="scientific">marine sediment metagenome</name>
    <dbReference type="NCBI Taxonomy" id="412755"/>
    <lineage>
        <taxon>unclassified sequences</taxon>
        <taxon>metagenomes</taxon>
        <taxon>ecological metagenomes</taxon>
    </lineage>
</organism>
<dbReference type="PANTHER" id="PTHR43177">
    <property type="entry name" value="PROTEIN NRFC"/>
    <property type="match status" value="1"/>
</dbReference>
<dbReference type="SUPFAM" id="SSF54862">
    <property type="entry name" value="4Fe-4S ferredoxins"/>
    <property type="match status" value="1"/>
</dbReference>
<keyword evidence="2" id="KW-0479">Metal-binding</keyword>
<dbReference type="PANTHER" id="PTHR43177:SF3">
    <property type="entry name" value="PROTEIN NRFC HOMOLOG"/>
    <property type="match status" value="1"/>
</dbReference>
<reference evidence="6" key="1">
    <citation type="journal article" date="2014" name="Front. Microbiol.">
        <title>High frequency of phylogenetically diverse reductive dehalogenase-homologous genes in deep subseafloor sedimentary metagenomes.</title>
        <authorList>
            <person name="Kawai M."/>
            <person name="Futagami T."/>
            <person name="Toyoda A."/>
            <person name="Takaki Y."/>
            <person name="Nishi S."/>
            <person name="Hori S."/>
            <person name="Arai W."/>
            <person name="Tsubouchi T."/>
            <person name="Morono Y."/>
            <person name="Uchiyama I."/>
            <person name="Ito T."/>
            <person name="Fujiyama A."/>
            <person name="Inagaki F."/>
            <person name="Takami H."/>
        </authorList>
    </citation>
    <scope>NUCLEOTIDE SEQUENCE</scope>
    <source>
        <strain evidence="6">Expedition CK06-06</strain>
    </source>
</reference>
<dbReference type="InterPro" id="IPR050954">
    <property type="entry name" value="ET_IronSulfur_Cluster-Binding"/>
</dbReference>
<evidence type="ECO:0000259" key="5">
    <source>
        <dbReference type="PROSITE" id="PS51379"/>
    </source>
</evidence>
<keyword evidence="1" id="KW-0004">4Fe-4S</keyword>
<dbReference type="PROSITE" id="PS51379">
    <property type="entry name" value="4FE4S_FER_2"/>
    <property type="match status" value="2"/>
</dbReference>
<protein>
    <recommendedName>
        <fullName evidence="5">4Fe-4S ferredoxin-type domain-containing protein</fullName>
    </recommendedName>
</protein>
<accession>X1C2B4</accession>
<feature type="domain" description="4Fe-4S ferredoxin-type" evidence="5">
    <location>
        <begin position="81"/>
        <end position="110"/>
    </location>
</feature>
<evidence type="ECO:0000313" key="6">
    <source>
        <dbReference type="EMBL" id="GAG78511.1"/>
    </source>
</evidence>
<dbReference type="Gene3D" id="3.30.70.20">
    <property type="match status" value="2"/>
</dbReference>
<proteinExistence type="predicted"/>
<evidence type="ECO:0000256" key="2">
    <source>
        <dbReference type="ARBA" id="ARBA00022723"/>
    </source>
</evidence>
<dbReference type="EMBL" id="BART01010919">
    <property type="protein sequence ID" value="GAG78511.1"/>
    <property type="molecule type" value="Genomic_DNA"/>
</dbReference>
<dbReference type="GO" id="GO:0051539">
    <property type="term" value="F:4 iron, 4 sulfur cluster binding"/>
    <property type="evidence" value="ECO:0007669"/>
    <property type="project" value="UniProtKB-KW"/>
</dbReference>
<dbReference type="CDD" id="cd10550">
    <property type="entry name" value="DMSOR_beta_like"/>
    <property type="match status" value="1"/>
</dbReference>
<evidence type="ECO:0000256" key="3">
    <source>
        <dbReference type="ARBA" id="ARBA00023004"/>
    </source>
</evidence>
<dbReference type="GO" id="GO:0046872">
    <property type="term" value="F:metal ion binding"/>
    <property type="evidence" value="ECO:0007669"/>
    <property type="project" value="UniProtKB-KW"/>
</dbReference>
<keyword evidence="4" id="KW-0411">Iron-sulfur</keyword>
<evidence type="ECO:0000256" key="1">
    <source>
        <dbReference type="ARBA" id="ARBA00022485"/>
    </source>
</evidence>
<comment type="caution">
    <text evidence="6">The sequence shown here is derived from an EMBL/GenBank/DDBJ whole genome shotgun (WGS) entry which is preliminary data.</text>
</comment>